<evidence type="ECO:0000256" key="5">
    <source>
        <dbReference type="ARBA" id="ARBA00022777"/>
    </source>
</evidence>
<feature type="binding site" evidence="7">
    <location>
        <begin position="209"/>
        <end position="213"/>
    </location>
    <ligand>
        <name>ATP</name>
        <dbReference type="ChEBI" id="CHEBI:30616"/>
    </ligand>
</feature>
<dbReference type="PANTHER" id="PTHR21060:SF15">
    <property type="entry name" value="ACETATE KINASE-RELATED"/>
    <property type="match status" value="1"/>
</dbReference>
<dbReference type="EC" id="2.7.2.1" evidence="7"/>
<keyword evidence="3 7" id="KW-0808">Transferase</keyword>
<feature type="binding site" evidence="7">
    <location>
        <position position="386"/>
    </location>
    <ligand>
        <name>Mg(2+)</name>
        <dbReference type="ChEBI" id="CHEBI:18420"/>
    </ligand>
</feature>
<dbReference type="InterPro" id="IPR000890">
    <property type="entry name" value="Aliphatic_acid_kin_short-chain"/>
</dbReference>
<keyword evidence="7" id="KW-0479">Metal-binding</keyword>
<evidence type="ECO:0000256" key="2">
    <source>
        <dbReference type="ARBA" id="ARBA00022490"/>
    </source>
</evidence>
<protein>
    <recommendedName>
        <fullName evidence="7">Acetate kinase</fullName>
        <ecNumber evidence="7">2.7.2.1</ecNumber>
    </recommendedName>
    <alternativeName>
        <fullName evidence="7">Acetokinase</fullName>
    </alternativeName>
</protein>
<feature type="site" description="Transition state stabilizer" evidence="7">
    <location>
        <position position="181"/>
    </location>
</feature>
<dbReference type="GO" id="GO:0006083">
    <property type="term" value="P:acetate metabolic process"/>
    <property type="evidence" value="ECO:0007669"/>
    <property type="project" value="TreeGrafter"/>
</dbReference>
<evidence type="ECO:0000256" key="6">
    <source>
        <dbReference type="ARBA" id="ARBA00022840"/>
    </source>
</evidence>
<feature type="binding site" evidence="7">
    <location>
        <position position="14"/>
    </location>
    <ligand>
        <name>ATP</name>
        <dbReference type="ChEBI" id="CHEBI:30616"/>
    </ligand>
</feature>
<evidence type="ECO:0000256" key="4">
    <source>
        <dbReference type="ARBA" id="ARBA00022741"/>
    </source>
</evidence>
<dbReference type="InterPro" id="IPR043129">
    <property type="entry name" value="ATPase_NBD"/>
</dbReference>
<comment type="subcellular location">
    <subcellularLocation>
        <location evidence="7">Cytoplasm</location>
    </subcellularLocation>
</comment>
<evidence type="ECO:0000256" key="1">
    <source>
        <dbReference type="ARBA" id="ARBA00008748"/>
    </source>
</evidence>
<dbReference type="InterPro" id="IPR004372">
    <property type="entry name" value="Ac/propionate_kinase"/>
</dbReference>
<dbReference type="PIRSF" id="PIRSF000722">
    <property type="entry name" value="Acetate_prop_kin"/>
    <property type="match status" value="1"/>
</dbReference>
<dbReference type="GO" id="GO:0006085">
    <property type="term" value="P:acetyl-CoA biosynthetic process"/>
    <property type="evidence" value="ECO:0007669"/>
    <property type="project" value="UniProtKB-UniRule"/>
</dbReference>
<comment type="cofactor">
    <cofactor evidence="7">
        <name>Mg(2+)</name>
        <dbReference type="ChEBI" id="CHEBI:18420"/>
    </cofactor>
    <cofactor evidence="7">
        <name>Mn(2+)</name>
        <dbReference type="ChEBI" id="CHEBI:29035"/>
    </cofactor>
    <text evidence="7">Mg(2+). Can also accept Mn(2+).</text>
</comment>
<keyword evidence="4 7" id="KW-0547">Nucleotide-binding</keyword>
<feature type="binding site" evidence="7">
    <location>
        <begin position="331"/>
        <end position="335"/>
    </location>
    <ligand>
        <name>ATP</name>
        <dbReference type="ChEBI" id="CHEBI:30616"/>
    </ligand>
</feature>
<comment type="function">
    <text evidence="7">Catalyzes the formation of acetyl phosphate from acetate and ATP. Can also catalyze the reverse reaction.</text>
</comment>
<dbReference type="GO" id="GO:0008776">
    <property type="term" value="F:acetate kinase activity"/>
    <property type="evidence" value="ECO:0007669"/>
    <property type="project" value="UniProtKB-UniRule"/>
</dbReference>
<organism evidence="9 10">
    <name type="scientific">Caproiciproducens galactitolivorans</name>
    <dbReference type="NCBI Taxonomy" id="642589"/>
    <lineage>
        <taxon>Bacteria</taxon>
        <taxon>Bacillati</taxon>
        <taxon>Bacillota</taxon>
        <taxon>Clostridia</taxon>
        <taxon>Eubacteriales</taxon>
        <taxon>Acutalibacteraceae</taxon>
        <taxon>Caproiciproducens</taxon>
    </lineage>
</organism>
<comment type="caution">
    <text evidence="9">The sequence shown here is derived from an EMBL/GenBank/DDBJ whole genome shotgun (WGS) entry which is preliminary data.</text>
</comment>
<dbReference type="OrthoDB" id="9802453at2"/>
<feature type="binding site" evidence="7">
    <location>
        <begin position="283"/>
        <end position="285"/>
    </location>
    <ligand>
        <name>ATP</name>
        <dbReference type="ChEBI" id="CHEBI:30616"/>
    </ligand>
</feature>
<dbReference type="EMBL" id="SRMQ01000001">
    <property type="protein sequence ID" value="TGJ77978.1"/>
    <property type="molecule type" value="Genomic_DNA"/>
</dbReference>
<accession>A0A4Z0YDK8</accession>
<comment type="similarity">
    <text evidence="1 7 8">Belongs to the acetokinase family.</text>
</comment>
<dbReference type="Proteomes" id="UP000297714">
    <property type="component" value="Unassembled WGS sequence"/>
</dbReference>
<dbReference type="AlphaFoldDB" id="A0A4Z0YDK8"/>
<evidence type="ECO:0000256" key="3">
    <source>
        <dbReference type="ARBA" id="ARBA00022679"/>
    </source>
</evidence>
<comment type="catalytic activity">
    <reaction evidence="7">
        <text>acetate + ATP = acetyl phosphate + ADP</text>
        <dbReference type="Rhea" id="RHEA:11352"/>
        <dbReference type="ChEBI" id="CHEBI:22191"/>
        <dbReference type="ChEBI" id="CHEBI:30089"/>
        <dbReference type="ChEBI" id="CHEBI:30616"/>
        <dbReference type="ChEBI" id="CHEBI:456216"/>
        <dbReference type="EC" id="2.7.2.1"/>
    </reaction>
</comment>
<dbReference type="RefSeq" id="WP_135657129.1">
    <property type="nucleotide sequence ID" value="NZ_JAJUFJ010000001.1"/>
</dbReference>
<dbReference type="PANTHER" id="PTHR21060">
    <property type="entry name" value="ACETATE KINASE"/>
    <property type="match status" value="1"/>
</dbReference>
<dbReference type="UniPathway" id="UPA00340">
    <property type="reaction ID" value="UER00458"/>
</dbReference>
<sequence>MKILVINAGSSSLKYQLIDMDTEEMLAKGNCERIGIKGGTFSHKTADGRKKDLNVEMASHIDAFKLVTAALTDKQVGVIKDLSEVTAIGHRVVQGGAKFSKSLYVNDDVIEGIKELIPLAPLHNGPELQGILACQKVFGKDVPECVVFDTAFHSTMPKKAYMFAIPYEYYEKYKIRRYGFHGTSHRYVSSRCAQLMHQPLEDIDMVTCHIGNGSSIAAIHGGEVIDTSMGLTPLDGFMMGTRCGSLDPSIVTFIMEKEGLTPEQMNEILNKKSGLLGISGYSDDRDVTKAEIEGNKRAILAHEMLSYQIIKFIGSYAAAMNGLDCIVFTAGLGENQTHLRYSICRGLKYFGVKIDPVLNDKMIHGREGKISAFDSKVAVYVVPTNEELLIARDTKEIVEKLTYASTEDKTVVDLEDI</sequence>
<keyword evidence="7" id="KW-0460">Magnesium</keyword>
<name>A0A4Z0YDK8_9FIRM</name>
<comment type="subunit">
    <text evidence="7">Homodimer.</text>
</comment>
<dbReference type="Gene3D" id="3.30.420.40">
    <property type="match status" value="2"/>
</dbReference>
<evidence type="ECO:0000313" key="9">
    <source>
        <dbReference type="EMBL" id="TGJ77978.1"/>
    </source>
</evidence>
<feature type="binding site" evidence="7">
    <location>
        <position position="7"/>
    </location>
    <ligand>
        <name>Mg(2+)</name>
        <dbReference type="ChEBI" id="CHEBI:18420"/>
    </ligand>
</feature>
<dbReference type="GO" id="GO:0005737">
    <property type="term" value="C:cytoplasm"/>
    <property type="evidence" value="ECO:0007669"/>
    <property type="project" value="UniProtKB-SubCell"/>
</dbReference>
<keyword evidence="6 7" id="KW-0067">ATP-binding</keyword>
<gene>
    <name evidence="7 9" type="primary">ackA</name>
    <name evidence="9" type="ORF">CAGA_03880</name>
</gene>
<dbReference type="InterPro" id="IPR023865">
    <property type="entry name" value="Aliphatic_acid_kinase_CS"/>
</dbReference>
<feature type="active site" description="Proton donor/acceptor" evidence="7">
    <location>
        <position position="149"/>
    </location>
</feature>
<comment type="pathway">
    <text evidence="7">Metabolic intermediate biosynthesis; acetyl-CoA biosynthesis; acetyl-CoA from acetate: step 1/2.</text>
</comment>
<reference evidence="9 10" key="1">
    <citation type="submission" date="2019-04" db="EMBL/GenBank/DDBJ databases">
        <authorList>
            <person name="Poehlein A."/>
            <person name="Bengelsdorf F.R."/>
            <person name="Duerre P."/>
            <person name="Daniel R."/>
        </authorList>
    </citation>
    <scope>NUCLEOTIDE SEQUENCE [LARGE SCALE GENOMIC DNA]</scope>
    <source>
        <strain evidence="9 10">BS-1</strain>
    </source>
</reference>
<dbReference type="GO" id="GO:0005524">
    <property type="term" value="F:ATP binding"/>
    <property type="evidence" value="ECO:0007669"/>
    <property type="project" value="UniProtKB-KW"/>
</dbReference>
<dbReference type="SUPFAM" id="SSF53067">
    <property type="entry name" value="Actin-like ATPase domain"/>
    <property type="match status" value="2"/>
</dbReference>
<dbReference type="HAMAP" id="MF_00020">
    <property type="entry name" value="Acetate_kinase"/>
    <property type="match status" value="1"/>
</dbReference>
<dbReference type="PROSITE" id="PS01076">
    <property type="entry name" value="ACETATE_KINASE_2"/>
    <property type="match status" value="1"/>
</dbReference>
<dbReference type="NCBIfam" id="TIGR00016">
    <property type="entry name" value="ackA"/>
    <property type="match status" value="1"/>
</dbReference>
<dbReference type="PROSITE" id="PS01075">
    <property type="entry name" value="ACETATE_KINASE_1"/>
    <property type="match status" value="1"/>
</dbReference>
<keyword evidence="10" id="KW-1185">Reference proteome</keyword>
<proteinExistence type="inferred from homology"/>
<feature type="site" description="Transition state stabilizer" evidence="7">
    <location>
        <position position="242"/>
    </location>
</feature>
<dbReference type="Pfam" id="PF00871">
    <property type="entry name" value="Acetate_kinase"/>
    <property type="match status" value="1"/>
</dbReference>
<dbReference type="PRINTS" id="PR00471">
    <property type="entry name" value="ACETATEKNASE"/>
</dbReference>
<evidence type="ECO:0000313" key="10">
    <source>
        <dbReference type="Proteomes" id="UP000297714"/>
    </source>
</evidence>
<evidence type="ECO:0000256" key="7">
    <source>
        <dbReference type="HAMAP-Rule" id="MF_00020"/>
    </source>
</evidence>
<feature type="binding site" evidence="7">
    <location>
        <position position="91"/>
    </location>
    <ligand>
        <name>substrate</name>
    </ligand>
</feature>
<dbReference type="CDD" id="cd24010">
    <property type="entry name" value="ASKHA_NBD_AcK_PK"/>
    <property type="match status" value="1"/>
</dbReference>
<keyword evidence="5 7" id="KW-0418">Kinase</keyword>
<dbReference type="GO" id="GO:0000287">
    <property type="term" value="F:magnesium ion binding"/>
    <property type="evidence" value="ECO:0007669"/>
    <property type="project" value="UniProtKB-UniRule"/>
</dbReference>
<keyword evidence="2 7" id="KW-0963">Cytoplasm</keyword>
<evidence type="ECO:0000256" key="8">
    <source>
        <dbReference type="RuleBase" id="RU003835"/>
    </source>
</evidence>